<evidence type="ECO:0000256" key="5">
    <source>
        <dbReference type="SAM" id="SignalP"/>
    </source>
</evidence>
<dbReference type="PRINTS" id="PR00947">
    <property type="entry name" value="CUTICLE"/>
</dbReference>
<dbReference type="PROSITE" id="PS51155">
    <property type="entry name" value="CHIT_BIND_RR_2"/>
    <property type="match status" value="1"/>
</dbReference>
<feature type="compositionally biased region" description="Polar residues" evidence="4">
    <location>
        <begin position="514"/>
        <end position="549"/>
    </location>
</feature>
<keyword evidence="7" id="KW-1185">Reference proteome</keyword>
<feature type="compositionally biased region" description="Polar residues" evidence="4">
    <location>
        <begin position="64"/>
        <end position="89"/>
    </location>
</feature>
<dbReference type="Pfam" id="PF00379">
    <property type="entry name" value="Chitin_bind_4"/>
    <property type="match status" value="1"/>
</dbReference>
<feature type="compositionally biased region" description="Polar residues" evidence="4">
    <location>
        <begin position="719"/>
        <end position="742"/>
    </location>
</feature>
<feature type="compositionally biased region" description="Polar residues" evidence="4">
    <location>
        <begin position="682"/>
        <end position="710"/>
    </location>
</feature>
<dbReference type="AlphaFoldDB" id="A0A9P0XF36"/>
<dbReference type="PROSITE" id="PS00233">
    <property type="entry name" value="CHIT_BIND_RR_1"/>
    <property type="match status" value="1"/>
</dbReference>
<feature type="compositionally biased region" description="Polar residues" evidence="4">
    <location>
        <begin position="370"/>
        <end position="386"/>
    </location>
</feature>
<keyword evidence="2 5" id="KW-0732">Signal</keyword>
<feature type="region of interest" description="Disordered" evidence="4">
    <location>
        <begin position="29"/>
        <end position="165"/>
    </location>
</feature>
<evidence type="ECO:0000313" key="6">
    <source>
        <dbReference type="EMBL" id="CAH4032526.1"/>
    </source>
</evidence>
<name>A0A9P0XF36_PIEBR</name>
<feature type="compositionally biased region" description="Low complexity" evidence="4">
    <location>
        <begin position="647"/>
        <end position="661"/>
    </location>
</feature>
<sequence length="797" mass="85541">MKLLILLSIVACSYGNKLDRTYLPPANAGSAGGSPGALTAPGLSNFGPTGPATQPFAQPIGQPSRPNSFGQANQQTPGQQESGSLNFESNRPFGFTSGSGARKPSPVYGPADRRPNQGNNGIFSGFGPSNSQGDNQAQSLGISNTPNELGQQPFGPNAASPLGYSQINGQNFVRSSSQPERPQAAADRNAEILSYVNENDGDRFTYRFETSNGITAEETGVASGGVKAQGGYSYTGDDGKAYTITYTADEQGYQPQGEHLPTSPPIPEEILKSIEKNAQAAAAGTQEGAYRPEDYKNEDNSQGYSGATSINKPQGQDQFSSQQYTVPLDKPARSQIGLQQTKPELQNVLTSEDSYKDRLTNGVSSFDPIRSSNQNVGSTNQAQSQRRPGYEYSRPQKTQANKQAFGSQPGQSGPQFSSQIPSNSPFSKSGNGQDLNRFNGVSRPESQRTPSGQDYFKPSQLSQYQQSGFKSTSNQPGQGPQSQSPQGQNYNQEASDYQYQPVKSGFGVTARPSFPNQPSLQNQVDQGVTPQDGNQYQTNPLNKFSNRPSLNKPGQGPQSNLSPAQNYNQESSGYQYKPVNSGVGITAQPTFPNQPSLPNLVQGGTPQGGNQYQTKTSNKFSNRPSLNQQYQQNTPGVIPSPNGFNRPNSVPQNQVSSNNSPLGFANSIAKQTAPIQAPYQYQRPSQPFNQNQLSQNGFRQPAASQGQIPSGASKPAFGSPQNTYNQPIQSQGPLQSTFNQNLGQSQTSQIQGSSLPSFNRPTQDQGSKPVFPSANQPEQFSGPRQPPSYNPEEGYKY</sequence>
<evidence type="ECO:0000256" key="4">
    <source>
        <dbReference type="SAM" id="MobiDB-lite"/>
    </source>
</evidence>
<dbReference type="EMBL" id="CALOZG010000029">
    <property type="protein sequence ID" value="CAH4032526.1"/>
    <property type="molecule type" value="Genomic_DNA"/>
</dbReference>
<feature type="compositionally biased region" description="Polar residues" evidence="4">
    <location>
        <begin position="116"/>
        <end position="150"/>
    </location>
</feature>
<protein>
    <submittedName>
        <fullName evidence="6">Uncharacterized protein</fullName>
    </submittedName>
</protein>
<feature type="chain" id="PRO_5040182500" evidence="5">
    <location>
        <begin position="16"/>
        <end position="797"/>
    </location>
</feature>
<organism evidence="6 7">
    <name type="scientific">Pieris brassicae</name>
    <name type="common">White butterfly</name>
    <name type="synonym">Large white butterfly</name>
    <dbReference type="NCBI Taxonomy" id="7116"/>
    <lineage>
        <taxon>Eukaryota</taxon>
        <taxon>Metazoa</taxon>
        <taxon>Ecdysozoa</taxon>
        <taxon>Arthropoda</taxon>
        <taxon>Hexapoda</taxon>
        <taxon>Insecta</taxon>
        <taxon>Pterygota</taxon>
        <taxon>Neoptera</taxon>
        <taxon>Endopterygota</taxon>
        <taxon>Lepidoptera</taxon>
        <taxon>Glossata</taxon>
        <taxon>Ditrysia</taxon>
        <taxon>Papilionoidea</taxon>
        <taxon>Pieridae</taxon>
        <taxon>Pierinae</taxon>
        <taxon>Pieris</taxon>
    </lineage>
</organism>
<proteinExistence type="predicted"/>
<keyword evidence="1 3" id="KW-0193">Cuticle</keyword>
<feature type="compositionally biased region" description="Polar residues" evidence="4">
    <location>
        <begin position="336"/>
        <end position="352"/>
    </location>
</feature>
<feature type="compositionally biased region" description="Polar residues" evidence="4">
    <location>
        <begin position="556"/>
        <end position="574"/>
    </location>
</feature>
<evidence type="ECO:0000256" key="2">
    <source>
        <dbReference type="ARBA" id="ARBA00022729"/>
    </source>
</evidence>
<feature type="compositionally biased region" description="Low complexity" evidence="4">
    <location>
        <begin position="473"/>
        <end position="492"/>
    </location>
</feature>
<evidence type="ECO:0000256" key="1">
    <source>
        <dbReference type="ARBA" id="ARBA00022460"/>
    </source>
</evidence>
<feature type="compositionally biased region" description="Polar residues" evidence="4">
    <location>
        <begin position="459"/>
        <end position="472"/>
    </location>
</feature>
<feature type="compositionally biased region" description="Low complexity" evidence="4">
    <location>
        <begin position="278"/>
        <end position="289"/>
    </location>
</feature>
<feature type="compositionally biased region" description="Low complexity" evidence="4">
    <location>
        <begin position="403"/>
        <end position="422"/>
    </location>
</feature>
<dbReference type="InterPro" id="IPR000618">
    <property type="entry name" value="Insect_cuticle"/>
</dbReference>
<feature type="compositionally biased region" description="Polar residues" evidence="4">
    <location>
        <begin position="300"/>
        <end position="325"/>
    </location>
</feature>
<feature type="signal peptide" evidence="5">
    <location>
        <begin position="1"/>
        <end position="15"/>
    </location>
</feature>
<evidence type="ECO:0000313" key="7">
    <source>
        <dbReference type="Proteomes" id="UP001152562"/>
    </source>
</evidence>
<reference evidence="6" key="1">
    <citation type="submission" date="2022-05" db="EMBL/GenBank/DDBJ databases">
        <authorList>
            <person name="Okamura Y."/>
        </authorList>
    </citation>
    <scope>NUCLEOTIDE SEQUENCE</scope>
</reference>
<comment type="caution">
    <text evidence="6">The sequence shown here is derived from an EMBL/GenBank/DDBJ whole genome shotgun (WGS) entry which is preliminary data.</text>
</comment>
<feature type="region of interest" description="Disordered" evidence="4">
    <location>
        <begin position="275"/>
        <end position="797"/>
    </location>
</feature>
<feature type="compositionally biased region" description="Polar residues" evidence="4">
    <location>
        <begin position="755"/>
        <end position="766"/>
    </location>
</feature>
<dbReference type="GO" id="GO:0042302">
    <property type="term" value="F:structural constituent of cuticle"/>
    <property type="evidence" value="ECO:0007669"/>
    <property type="project" value="UniProtKB-UniRule"/>
</dbReference>
<feature type="compositionally biased region" description="Basic and acidic residues" evidence="4">
    <location>
        <begin position="290"/>
        <end position="299"/>
    </location>
</feature>
<accession>A0A9P0XF36</accession>
<feature type="compositionally biased region" description="Polar residues" evidence="4">
    <location>
        <begin position="423"/>
        <end position="436"/>
    </location>
</feature>
<feature type="compositionally biased region" description="Low complexity" evidence="4">
    <location>
        <begin position="743"/>
        <end position="754"/>
    </location>
</feature>
<gene>
    <name evidence="6" type="ORF">PIBRA_LOCUS8904</name>
</gene>
<evidence type="ECO:0000256" key="3">
    <source>
        <dbReference type="PROSITE-ProRule" id="PRU00497"/>
    </source>
</evidence>
<dbReference type="InterPro" id="IPR031311">
    <property type="entry name" value="CHIT_BIND_RR_consensus"/>
</dbReference>
<dbReference type="Proteomes" id="UP001152562">
    <property type="component" value="Unassembled WGS sequence"/>
</dbReference>
<feature type="compositionally biased region" description="Polar residues" evidence="4">
    <location>
        <begin position="587"/>
        <end position="635"/>
    </location>
</feature>